<organism evidence="1 2">
    <name type="scientific">Histidinibacterium aquaticum</name>
    <dbReference type="NCBI Taxonomy" id="2613962"/>
    <lineage>
        <taxon>Bacteria</taxon>
        <taxon>Pseudomonadati</taxon>
        <taxon>Pseudomonadota</taxon>
        <taxon>Alphaproteobacteria</taxon>
        <taxon>Rhodobacterales</taxon>
        <taxon>Paracoccaceae</taxon>
        <taxon>Histidinibacterium</taxon>
    </lineage>
</organism>
<evidence type="ECO:0000313" key="2">
    <source>
        <dbReference type="Proteomes" id="UP000326554"/>
    </source>
</evidence>
<comment type="caution">
    <text evidence="1">The sequence shown here is derived from an EMBL/GenBank/DDBJ whole genome shotgun (WGS) entry which is preliminary data.</text>
</comment>
<name>A0A5J5GEZ6_9RHOB</name>
<accession>A0A5J5GEZ6</accession>
<gene>
    <name evidence="1" type="ORF">F3S47_15950</name>
</gene>
<reference evidence="1 2" key="1">
    <citation type="submission" date="2019-09" db="EMBL/GenBank/DDBJ databases">
        <authorList>
            <person name="Park J.-S."/>
            <person name="Choi H.-J."/>
        </authorList>
    </citation>
    <scope>NUCLEOTIDE SEQUENCE [LARGE SCALE GENOMIC DNA]</scope>
    <source>
        <strain evidence="1 2">176SS1-4</strain>
    </source>
</reference>
<dbReference type="Proteomes" id="UP000326554">
    <property type="component" value="Unassembled WGS sequence"/>
</dbReference>
<dbReference type="AlphaFoldDB" id="A0A5J5GEZ6"/>
<proteinExistence type="predicted"/>
<dbReference type="RefSeq" id="WP_150446296.1">
    <property type="nucleotide sequence ID" value="NZ_VYQE01000005.1"/>
</dbReference>
<dbReference type="EMBL" id="VYQE01000005">
    <property type="protein sequence ID" value="KAA9006044.1"/>
    <property type="molecule type" value="Genomic_DNA"/>
</dbReference>
<evidence type="ECO:0000313" key="1">
    <source>
        <dbReference type="EMBL" id="KAA9006044.1"/>
    </source>
</evidence>
<sequence length="174" mass="18678">MDAPELTEDCGRCAALCCMAFAFDKGDGMAIDKSADTACPHLATSGLCSIHPDRDRLGFSGCVAYACNGAGQYVTQEIFGGASWLDDPSLTAPMASVFRDLARIQEWRAMLLAARAWSLPSEARDKLDRLEAELCPPPGEAWTAGLLAERLAGPLPREIRSFLKSLGPYVPQPS</sequence>
<protein>
    <recommendedName>
        <fullName evidence="3">Pentapeptide repeat-containing protein</fullName>
    </recommendedName>
</protein>
<evidence type="ECO:0008006" key="3">
    <source>
        <dbReference type="Google" id="ProtNLM"/>
    </source>
</evidence>
<keyword evidence="2" id="KW-1185">Reference proteome</keyword>